<comment type="subcellular location">
    <subcellularLocation>
        <location evidence="1">Cytoplasm</location>
        <location evidence="1">Cytoskeleton</location>
    </subcellularLocation>
</comment>
<dbReference type="InterPro" id="IPR006594">
    <property type="entry name" value="LisH"/>
</dbReference>
<accession>A0A090XD36</accession>
<name>A0A090XD36_IXORI</name>
<keyword evidence="2" id="KW-0963">Cytoplasm</keyword>
<dbReference type="EMBL" id="GBIH01001230">
    <property type="protein sequence ID" value="JAC93480.1"/>
    <property type="molecule type" value="mRNA"/>
</dbReference>
<sequence>MDAESDLKTALTETLENNGVLRSLRAGLRTEILRALEEPRPSEQLHHLPPENCLINELVLEYLSFNNYRRTESILEAESGYRSELRGQSIPSEKELERGAIRESRLVSPVPYAIVETLRTKTSGGTADKG</sequence>
<dbReference type="AlphaFoldDB" id="A0A090XD36"/>
<dbReference type="GO" id="GO:0015630">
    <property type="term" value="C:microtubule cytoskeleton"/>
    <property type="evidence" value="ECO:0007669"/>
    <property type="project" value="UniProtKB-ARBA"/>
</dbReference>
<keyword evidence="3" id="KW-0206">Cytoskeleton</keyword>
<dbReference type="PANTHER" id="PTHR15431">
    <property type="entry name" value="FGFR1 ONCOGENE PARTNER/LISH DOMAIN-CONTAINING PROTEIN"/>
    <property type="match status" value="1"/>
</dbReference>
<proteinExistence type="evidence at transcript level"/>
<reference evidence="4" key="1">
    <citation type="journal article" date="2015" name="PLoS Negl. Trop. Dis.">
        <title>Deep Sequencing Analysis of the Ixodes ricinus Haemocytome.</title>
        <authorList>
            <person name="Kotsyfakis M."/>
            <person name="Kopacek P."/>
            <person name="Franta Z."/>
            <person name="Pedra J.H."/>
            <person name="Ribeiro J.M."/>
        </authorList>
    </citation>
    <scope>NUCLEOTIDE SEQUENCE</scope>
</reference>
<evidence type="ECO:0000256" key="2">
    <source>
        <dbReference type="ARBA" id="ARBA00022490"/>
    </source>
</evidence>
<dbReference type="PANTHER" id="PTHR15431:SF4">
    <property type="entry name" value="PROTEIN TONNEAU 1B"/>
    <property type="match status" value="1"/>
</dbReference>
<evidence type="ECO:0000313" key="4">
    <source>
        <dbReference type="EMBL" id="JAC93480.1"/>
    </source>
</evidence>
<dbReference type="PROSITE" id="PS50896">
    <property type="entry name" value="LISH"/>
    <property type="match status" value="1"/>
</dbReference>
<evidence type="ECO:0000256" key="1">
    <source>
        <dbReference type="ARBA" id="ARBA00004245"/>
    </source>
</evidence>
<evidence type="ECO:0000256" key="3">
    <source>
        <dbReference type="ARBA" id="ARBA00023212"/>
    </source>
</evidence>
<dbReference type="Gene3D" id="1.20.960.40">
    <property type="match status" value="1"/>
</dbReference>
<protein>
    <submittedName>
        <fullName evidence="4">Uncharacterized protein</fullName>
    </submittedName>
</protein>
<organism evidence="4">
    <name type="scientific">Ixodes ricinus</name>
    <name type="common">Common tick</name>
    <name type="synonym">Acarus ricinus</name>
    <dbReference type="NCBI Taxonomy" id="34613"/>
    <lineage>
        <taxon>Eukaryota</taxon>
        <taxon>Metazoa</taxon>
        <taxon>Ecdysozoa</taxon>
        <taxon>Arthropoda</taxon>
        <taxon>Chelicerata</taxon>
        <taxon>Arachnida</taxon>
        <taxon>Acari</taxon>
        <taxon>Parasitiformes</taxon>
        <taxon>Ixodida</taxon>
        <taxon>Ixodoidea</taxon>
        <taxon>Ixodidae</taxon>
        <taxon>Ixodinae</taxon>
        <taxon>Ixodes</taxon>
    </lineage>
</organism>